<evidence type="ECO:0000256" key="4">
    <source>
        <dbReference type="ARBA" id="ARBA00022485"/>
    </source>
</evidence>
<comment type="catalytic activity">
    <reaction evidence="10">
        <text>glycyl-[formate C-acetyltransferase] + reduced [flavodoxin] + S-adenosyl-L-methionine = glycin-2-yl radical-[formate C-acetyltransferase] + semiquinone [flavodoxin] + 5'-deoxyadenosine + L-methionine + H(+)</text>
        <dbReference type="Rhea" id="RHEA:19225"/>
        <dbReference type="Rhea" id="RHEA-COMP:10622"/>
        <dbReference type="Rhea" id="RHEA-COMP:12190"/>
        <dbReference type="Rhea" id="RHEA-COMP:12191"/>
        <dbReference type="Rhea" id="RHEA-COMP:14480"/>
        <dbReference type="ChEBI" id="CHEBI:15378"/>
        <dbReference type="ChEBI" id="CHEBI:17319"/>
        <dbReference type="ChEBI" id="CHEBI:29947"/>
        <dbReference type="ChEBI" id="CHEBI:32722"/>
        <dbReference type="ChEBI" id="CHEBI:57618"/>
        <dbReference type="ChEBI" id="CHEBI:57844"/>
        <dbReference type="ChEBI" id="CHEBI:59789"/>
        <dbReference type="ChEBI" id="CHEBI:140311"/>
        <dbReference type="EC" id="1.97.1.4"/>
    </reaction>
</comment>
<gene>
    <name evidence="12" type="primary">pflA</name>
    <name evidence="12" type="ORF">H9705_07690</name>
</gene>
<comment type="similarity">
    <text evidence="2 10">Belongs to the organic radical-activating enzymes family.</text>
</comment>
<evidence type="ECO:0000256" key="6">
    <source>
        <dbReference type="ARBA" id="ARBA00022723"/>
    </source>
</evidence>
<keyword evidence="4 10" id="KW-0004">4Fe-4S</keyword>
<evidence type="ECO:0000313" key="13">
    <source>
        <dbReference type="Proteomes" id="UP000823849"/>
    </source>
</evidence>
<keyword evidence="12" id="KW-0670">Pyruvate</keyword>
<keyword evidence="10" id="KW-0963">Cytoplasm</keyword>
<evidence type="ECO:0000259" key="11">
    <source>
        <dbReference type="PROSITE" id="PS51918"/>
    </source>
</evidence>
<dbReference type="InterPro" id="IPR058240">
    <property type="entry name" value="rSAM_sf"/>
</dbReference>
<evidence type="ECO:0000256" key="8">
    <source>
        <dbReference type="ARBA" id="ARBA00023004"/>
    </source>
</evidence>
<dbReference type="EC" id="1.97.1.4" evidence="10"/>
<dbReference type="NCBIfam" id="TIGR02493">
    <property type="entry name" value="PFLA"/>
    <property type="match status" value="1"/>
</dbReference>
<dbReference type="AlphaFoldDB" id="A0A9D2NCV4"/>
<dbReference type="PROSITE" id="PS01087">
    <property type="entry name" value="RADICAL_ACTIVATING"/>
    <property type="match status" value="1"/>
</dbReference>
<dbReference type="SFLD" id="SFLDG01066">
    <property type="entry name" value="organic_radical-activating_enz"/>
    <property type="match status" value="1"/>
</dbReference>
<dbReference type="GO" id="GO:0005737">
    <property type="term" value="C:cytoplasm"/>
    <property type="evidence" value="ECO:0007669"/>
    <property type="project" value="UniProtKB-SubCell"/>
</dbReference>
<dbReference type="GO" id="GO:0046872">
    <property type="term" value="F:metal ion binding"/>
    <property type="evidence" value="ECO:0007669"/>
    <property type="project" value="UniProtKB-UniRule"/>
</dbReference>
<evidence type="ECO:0000313" key="12">
    <source>
        <dbReference type="EMBL" id="HJC15691.1"/>
    </source>
</evidence>
<keyword evidence="5 10" id="KW-0949">S-adenosyl-L-methionine</keyword>
<evidence type="ECO:0000256" key="10">
    <source>
        <dbReference type="RuleBase" id="RU362053"/>
    </source>
</evidence>
<dbReference type="GO" id="GO:0016829">
    <property type="term" value="F:lyase activity"/>
    <property type="evidence" value="ECO:0007669"/>
    <property type="project" value="UniProtKB-KW"/>
</dbReference>
<comment type="caution">
    <text evidence="12">The sequence shown here is derived from an EMBL/GenBank/DDBJ whole genome shotgun (WGS) entry which is preliminary data.</text>
</comment>
<dbReference type="PIRSF" id="PIRSF000371">
    <property type="entry name" value="PFL_act_enz"/>
    <property type="match status" value="1"/>
</dbReference>
<dbReference type="SFLD" id="SFLDS00029">
    <property type="entry name" value="Radical_SAM"/>
    <property type="match status" value="1"/>
</dbReference>
<evidence type="ECO:0000256" key="2">
    <source>
        <dbReference type="ARBA" id="ARBA00009777"/>
    </source>
</evidence>
<keyword evidence="7 10" id="KW-0560">Oxidoreductase</keyword>
<dbReference type="GO" id="GO:0043365">
    <property type="term" value="F:[formate-C-acetyltransferase]-activating enzyme activity"/>
    <property type="evidence" value="ECO:0007669"/>
    <property type="project" value="UniProtKB-UniRule"/>
</dbReference>
<keyword evidence="12" id="KW-0456">Lyase</keyword>
<evidence type="ECO:0000256" key="5">
    <source>
        <dbReference type="ARBA" id="ARBA00022691"/>
    </source>
</evidence>
<comment type="function">
    <text evidence="1 10">Activation of pyruvate formate-lyase under anaerobic conditions by generation of an organic free radical, using S-adenosylmethionine and reduced flavodoxin as cosubstrates to produce 5'-deoxy-adenosine.</text>
</comment>
<evidence type="ECO:0000256" key="3">
    <source>
        <dbReference type="ARBA" id="ARBA00021356"/>
    </source>
</evidence>
<evidence type="ECO:0000256" key="1">
    <source>
        <dbReference type="ARBA" id="ARBA00003141"/>
    </source>
</evidence>
<evidence type="ECO:0000256" key="9">
    <source>
        <dbReference type="ARBA" id="ARBA00023014"/>
    </source>
</evidence>
<dbReference type="PROSITE" id="PS51918">
    <property type="entry name" value="RADICAL_SAM"/>
    <property type="match status" value="1"/>
</dbReference>
<dbReference type="Proteomes" id="UP000823849">
    <property type="component" value="Unassembled WGS sequence"/>
</dbReference>
<dbReference type="InterPro" id="IPR012839">
    <property type="entry name" value="Organic_radical_activase"/>
</dbReference>
<reference evidence="12" key="1">
    <citation type="journal article" date="2021" name="PeerJ">
        <title>Extensive microbial diversity within the chicken gut microbiome revealed by metagenomics and culture.</title>
        <authorList>
            <person name="Gilroy R."/>
            <person name="Ravi A."/>
            <person name="Getino M."/>
            <person name="Pursley I."/>
            <person name="Horton D.L."/>
            <person name="Alikhan N.F."/>
            <person name="Baker D."/>
            <person name="Gharbi K."/>
            <person name="Hall N."/>
            <person name="Watson M."/>
            <person name="Adriaenssens E.M."/>
            <person name="Foster-Nyarko E."/>
            <person name="Jarju S."/>
            <person name="Secka A."/>
            <person name="Antonio M."/>
            <person name="Oren A."/>
            <person name="Chaudhuri R.R."/>
            <person name="La Ragione R."/>
            <person name="Hildebrand F."/>
            <person name="Pallen M.J."/>
        </authorList>
    </citation>
    <scope>NUCLEOTIDE SEQUENCE</scope>
    <source>
        <strain evidence="12">CHK185-5351</strain>
    </source>
</reference>
<evidence type="ECO:0000256" key="7">
    <source>
        <dbReference type="ARBA" id="ARBA00023002"/>
    </source>
</evidence>
<comment type="cofactor">
    <cofactor evidence="10">
        <name>[4Fe-4S] cluster</name>
        <dbReference type="ChEBI" id="CHEBI:49883"/>
    </cofactor>
    <text evidence="10">Binds 1 [4Fe-4S] cluster. The cluster is coordinated with 3 cysteines and an exchangeable S-adenosyl-L-methionine.</text>
</comment>
<dbReference type="GO" id="GO:0051539">
    <property type="term" value="F:4 iron, 4 sulfur cluster binding"/>
    <property type="evidence" value="ECO:0007669"/>
    <property type="project" value="UniProtKB-UniRule"/>
</dbReference>
<feature type="domain" description="Radical SAM core" evidence="11">
    <location>
        <begin position="22"/>
        <end position="258"/>
    </location>
</feature>
<dbReference type="InterPro" id="IPR034457">
    <property type="entry name" value="Organic_radical-activating"/>
</dbReference>
<name>A0A9D2NCV4_9FIRM</name>
<keyword evidence="8 10" id="KW-0408">Iron</keyword>
<dbReference type="Gene3D" id="3.20.20.70">
    <property type="entry name" value="Aldolase class I"/>
    <property type="match status" value="1"/>
</dbReference>
<comment type="subcellular location">
    <subcellularLocation>
        <location evidence="10">Cytoplasm</location>
    </subcellularLocation>
</comment>
<accession>A0A9D2NCV4</accession>
<dbReference type="CDD" id="cd01335">
    <property type="entry name" value="Radical_SAM"/>
    <property type="match status" value="1"/>
</dbReference>
<proteinExistence type="inferred from homology"/>
<organism evidence="12 13">
    <name type="scientific">Candidatus Fusicatenibacter intestinigallinarum</name>
    <dbReference type="NCBI Taxonomy" id="2838598"/>
    <lineage>
        <taxon>Bacteria</taxon>
        <taxon>Bacillati</taxon>
        <taxon>Bacillota</taxon>
        <taxon>Clostridia</taxon>
        <taxon>Lachnospirales</taxon>
        <taxon>Lachnospiraceae</taxon>
        <taxon>Fusicatenibacter</taxon>
    </lineage>
</organism>
<dbReference type="InterPro" id="IPR001989">
    <property type="entry name" value="Radical_activat_CS"/>
</dbReference>
<dbReference type="Pfam" id="PF04055">
    <property type="entry name" value="Radical_SAM"/>
    <property type="match status" value="1"/>
</dbReference>
<keyword evidence="9 10" id="KW-0411">Iron-sulfur</keyword>
<dbReference type="InterPro" id="IPR012838">
    <property type="entry name" value="PFL1_activating"/>
</dbReference>
<protein>
    <recommendedName>
        <fullName evidence="3 10">Pyruvate formate-lyase-activating enzyme</fullName>
        <ecNumber evidence="10">1.97.1.4</ecNumber>
    </recommendedName>
</protein>
<dbReference type="InterPro" id="IPR007197">
    <property type="entry name" value="rSAM"/>
</dbReference>
<dbReference type="InterPro" id="IPR013785">
    <property type="entry name" value="Aldolase_TIM"/>
</dbReference>
<dbReference type="PANTHER" id="PTHR30352">
    <property type="entry name" value="PYRUVATE FORMATE-LYASE-ACTIVATING ENZYME"/>
    <property type="match status" value="1"/>
</dbReference>
<reference evidence="12" key="2">
    <citation type="submission" date="2021-04" db="EMBL/GenBank/DDBJ databases">
        <authorList>
            <person name="Gilroy R."/>
        </authorList>
    </citation>
    <scope>NUCLEOTIDE SEQUENCE</scope>
    <source>
        <strain evidence="12">CHK185-5351</strain>
    </source>
</reference>
<dbReference type="EMBL" id="DWWU01000033">
    <property type="protein sequence ID" value="HJC15691.1"/>
    <property type="molecule type" value="Genomic_DNA"/>
</dbReference>
<dbReference type="PANTHER" id="PTHR30352:SF5">
    <property type="entry name" value="PYRUVATE FORMATE-LYASE 1-ACTIVATING ENZYME"/>
    <property type="match status" value="1"/>
</dbReference>
<dbReference type="SUPFAM" id="SSF102114">
    <property type="entry name" value="Radical SAM enzymes"/>
    <property type="match status" value="1"/>
</dbReference>
<sequence>MSEQYNQPVTARVYSQESFGSVDGPGVRFVIFLQGCAMRCKFCHNADSWDMQKGEVYSSDDLLKRALRFRSYWADKGGITISGGEPLLQMDFLLDFCRKAKAQGVNITIDTSGNPFTRREPFFSKFQELLNYVDLFLLDIKEINDETHRDLTGCSNENILDLARYLSEIGKPVWIRHVLVPEYSDKDEDLKKLDTFIRSLKNVERVEVLPYHTLGVFKWKELGLEYPLEGIDPPTKERIANANELLHTAEYTKYLEEK</sequence>
<keyword evidence="6 10" id="KW-0479">Metal-binding</keyword>